<dbReference type="PANTHER" id="PTHR11727:SF7">
    <property type="entry name" value="DIMETHYLADENOSINE TRANSFERASE-RELATED"/>
    <property type="match status" value="1"/>
</dbReference>
<keyword evidence="3 5" id="KW-0949">S-adenosyl-L-methionine</keyword>
<keyword evidence="1 5" id="KW-0489">Methyltransferase</keyword>
<feature type="binding site" evidence="5">
    <location>
        <position position="1"/>
    </location>
    <ligand>
        <name>S-adenosyl-L-methionine</name>
        <dbReference type="ChEBI" id="CHEBI:59789"/>
    </ligand>
</feature>
<organism evidence="6 7">
    <name type="scientific">Candidatus Phytoplasma bonamiae</name>
    <dbReference type="NCBI Taxonomy" id="2982626"/>
    <lineage>
        <taxon>Bacteria</taxon>
        <taxon>Bacillati</taxon>
        <taxon>Mycoplasmatota</taxon>
        <taxon>Mollicutes</taxon>
        <taxon>Acholeplasmatales</taxon>
        <taxon>Acholeplasmataceae</taxon>
        <taxon>Candidatus Phytoplasma</taxon>
        <taxon>16SrII (Peanut WB group)</taxon>
    </lineage>
</organism>
<dbReference type="Gene3D" id="1.10.8.100">
    <property type="entry name" value="Ribosomal RNA adenine dimethylase-like, domain 2"/>
    <property type="match status" value="1"/>
</dbReference>
<dbReference type="InterPro" id="IPR001737">
    <property type="entry name" value="KsgA/Erm"/>
</dbReference>
<keyword evidence="2 5" id="KW-0808">Transferase</keyword>
<comment type="caution">
    <text evidence="6">The sequence shown here is derived from an EMBL/GenBank/DDBJ whole genome shotgun (WGS) entry which is preliminary data.</text>
</comment>
<gene>
    <name evidence="6" type="ORF">OC701_01850</name>
</gene>
<dbReference type="Proteomes" id="UP001170683">
    <property type="component" value="Unassembled WGS sequence"/>
</dbReference>
<dbReference type="PANTHER" id="PTHR11727">
    <property type="entry name" value="DIMETHYLADENOSINE TRANSFERASE"/>
    <property type="match status" value="1"/>
</dbReference>
<evidence type="ECO:0000313" key="7">
    <source>
        <dbReference type="Proteomes" id="UP001170683"/>
    </source>
</evidence>
<accession>A0ABT9D466</accession>
<evidence type="ECO:0000313" key="6">
    <source>
        <dbReference type="EMBL" id="MDO8064204.1"/>
    </source>
</evidence>
<protein>
    <recommendedName>
        <fullName evidence="8">Dimethyladenosine transferase</fullName>
    </recommendedName>
</protein>
<dbReference type="Pfam" id="PF00398">
    <property type="entry name" value="RrnaAD"/>
    <property type="match status" value="1"/>
</dbReference>
<name>A0ABT9D466_9MOLU</name>
<sequence>MSHPFVKNYNSLSVICQSLAIIDIIKIVKKTYFYPQPKVDGMVLKFTKKEFSLLEKNFLYDVFFKFVKIAFKQKRKKLINNLQDYLNIPKSEIISFFIKYQIPLNIRAEEINVLEFQKIAKLFWSYFKR</sequence>
<dbReference type="RefSeq" id="WP_304514405.1">
    <property type="nucleotide sequence ID" value="NZ_JAOSIQ010000018.1"/>
</dbReference>
<evidence type="ECO:0000256" key="2">
    <source>
        <dbReference type="ARBA" id="ARBA00022679"/>
    </source>
</evidence>
<proteinExistence type="inferred from homology"/>
<dbReference type="InterPro" id="IPR023165">
    <property type="entry name" value="rRNA_Ade_diMease-like_C"/>
</dbReference>
<keyword evidence="4 5" id="KW-0694">RNA-binding</keyword>
<dbReference type="SUPFAM" id="SSF53335">
    <property type="entry name" value="S-adenosyl-L-methionine-dependent methyltransferases"/>
    <property type="match status" value="1"/>
</dbReference>
<keyword evidence="7" id="KW-1185">Reference proteome</keyword>
<reference evidence="6 7" key="1">
    <citation type="journal article" date="2023" name="Int. J. Syst. Evol. Microbiol.">
        <title>The observation of taxonomic boundaries for the 16SrII and 16SrXXV phytoplasmas using genome-based delimitation.</title>
        <authorList>
            <person name="Rodrigues Jardim B."/>
            <person name="Tran-Nguyen L.T.T."/>
            <person name="Gambley C."/>
            <person name="Al-Sadi A.M."/>
            <person name="Al-Subhi A.M."/>
            <person name="Foissac X."/>
            <person name="Salar P."/>
            <person name="Cai H."/>
            <person name="Yang J.Y."/>
            <person name="Davis R."/>
            <person name="Jones L."/>
            <person name="Rodoni B."/>
            <person name="Constable F.E."/>
        </authorList>
    </citation>
    <scope>NUCLEOTIDE SEQUENCE [LARGE SCALE GENOMIC DNA]</scope>
    <source>
        <strain evidence="6">BAWM-225</strain>
    </source>
</reference>
<comment type="similarity">
    <text evidence="5">Belongs to the class I-like SAM-binding methyltransferase superfamily. rRNA adenine N(6)-methyltransferase family.</text>
</comment>
<evidence type="ECO:0000256" key="1">
    <source>
        <dbReference type="ARBA" id="ARBA00022603"/>
    </source>
</evidence>
<evidence type="ECO:0000256" key="3">
    <source>
        <dbReference type="ARBA" id="ARBA00022691"/>
    </source>
</evidence>
<dbReference type="InterPro" id="IPR029063">
    <property type="entry name" value="SAM-dependent_MTases_sf"/>
</dbReference>
<evidence type="ECO:0000256" key="5">
    <source>
        <dbReference type="PROSITE-ProRule" id="PRU01026"/>
    </source>
</evidence>
<comment type="caution">
    <text evidence="5">Lacks conserved residue(s) required for the propagation of feature annotation.</text>
</comment>
<evidence type="ECO:0000256" key="4">
    <source>
        <dbReference type="ARBA" id="ARBA00022884"/>
    </source>
</evidence>
<evidence type="ECO:0008006" key="8">
    <source>
        <dbReference type="Google" id="ProtNLM"/>
    </source>
</evidence>
<dbReference type="PROSITE" id="PS51689">
    <property type="entry name" value="SAM_RNA_A_N6_MT"/>
    <property type="match status" value="1"/>
</dbReference>
<dbReference type="Gene3D" id="3.40.50.150">
    <property type="entry name" value="Vaccinia Virus protein VP39"/>
    <property type="match status" value="1"/>
</dbReference>
<dbReference type="EMBL" id="JAOSIQ010000018">
    <property type="protein sequence ID" value="MDO8064204.1"/>
    <property type="molecule type" value="Genomic_DNA"/>
</dbReference>